<dbReference type="Proteomes" id="UP001175226">
    <property type="component" value="Unassembled WGS sequence"/>
</dbReference>
<reference evidence="1" key="1">
    <citation type="submission" date="2023-06" db="EMBL/GenBank/DDBJ databases">
        <authorList>
            <consortium name="Lawrence Berkeley National Laboratory"/>
            <person name="Ahrendt S."/>
            <person name="Sahu N."/>
            <person name="Indic B."/>
            <person name="Wong-Bajracharya J."/>
            <person name="Merenyi Z."/>
            <person name="Ke H.-M."/>
            <person name="Monk M."/>
            <person name="Kocsube S."/>
            <person name="Drula E."/>
            <person name="Lipzen A."/>
            <person name="Balint B."/>
            <person name="Henrissat B."/>
            <person name="Andreopoulos B."/>
            <person name="Martin F.M."/>
            <person name="Harder C.B."/>
            <person name="Rigling D."/>
            <person name="Ford K.L."/>
            <person name="Foster G.D."/>
            <person name="Pangilinan J."/>
            <person name="Papanicolaou A."/>
            <person name="Barry K."/>
            <person name="LaButti K."/>
            <person name="Viragh M."/>
            <person name="Koriabine M."/>
            <person name="Yan M."/>
            <person name="Riley R."/>
            <person name="Champramary S."/>
            <person name="Plett K.L."/>
            <person name="Tsai I.J."/>
            <person name="Slot J."/>
            <person name="Sipos G."/>
            <person name="Plett J."/>
            <person name="Nagy L.G."/>
            <person name="Grigoriev I.V."/>
        </authorList>
    </citation>
    <scope>NUCLEOTIDE SEQUENCE</scope>
    <source>
        <strain evidence="1">FPL87.14</strain>
    </source>
</reference>
<evidence type="ECO:0000313" key="1">
    <source>
        <dbReference type="EMBL" id="KAK0432519.1"/>
    </source>
</evidence>
<dbReference type="EMBL" id="JAUEPT010000093">
    <property type="protein sequence ID" value="KAK0432519.1"/>
    <property type="molecule type" value="Genomic_DNA"/>
</dbReference>
<comment type="caution">
    <text evidence="1">The sequence shown here is derived from an EMBL/GenBank/DDBJ whole genome shotgun (WGS) entry which is preliminary data.</text>
</comment>
<dbReference type="AlphaFoldDB" id="A0AA39J0I2"/>
<name>A0AA39J0I2_9AGAR</name>
<sequence length="352" mass="39744">MSSYHTQSQCHRLRKLITLSPKLALHFKTLHIAIEPILDGHVPWVYGPLTVIESLVNVTHLNLAYGDWRHMPDTAVSSLQSRSYRTVSIGQYFNFRTMGEVCSLVQNSPDLERARFMCEINPTLECDFNHCLHRTPAPATLHITDYQDTSMSAEIPGLLKLAISSLPCPFSFRNIHTLSVDLSGASYIVPEHLRQYLALPGTSLKHLHVNHNFNQGSSDRLSSTTLDVSGVENIEIGILKTTSPRFARGTDILRWWISNLSVVNKCSAILSVTFTITSLRPEEGHPALDWKDLWMRLDDCLTFYKMASLERVAIVFEPRPAEWDMLKAQMEANFLGLKKLGREVIIDAVTSD</sequence>
<gene>
    <name evidence="1" type="ORF">EV421DRAFT_1910893</name>
</gene>
<organism evidence="1 2">
    <name type="scientific">Armillaria borealis</name>
    <dbReference type="NCBI Taxonomy" id="47425"/>
    <lineage>
        <taxon>Eukaryota</taxon>
        <taxon>Fungi</taxon>
        <taxon>Dikarya</taxon>
        <taxon>Basidiomycota</taxon>
        <taxon>Agaricomycotina</taxon>
        <taxon>Agaricomycetes</taxon>
        <taxon>Agaricomycetidae</taxon>
        <taxon>Agaricales</taxon>
        <taxon>Marasmiineae</taxon>
        <taxon>Physalacriaceae</taxon>
        <taxon>Armillaria</taxon>
    </lineage>
</organism>
<protein>
    <submittedName>
        <fullName evidence="1">Uncharacterized protein</fullName>
    </submittedName>
</protein>
<keyword evidence="2" id="KW-1185">Reference proteome</keyword>
<evidence type="ECO:0000313" key="2">
    <source>
        <dbReference type="Proteomes" id="UP001175226"/>
    </source>
</evidence>
<accession>A0AA39J0I2</accession>
<proteinExistence type="predicted"/>